<dbReference type="Gene3D" id="3.40.50.300">
    <property type="entry name" value="P-loop containing nucleotide triphosphate hydrolases"/>
    <property type="match status" value="1"/>
</dbReference>
<keyword evidence="7" id="KW-0067">ATP-binding</keyword>
<dbReference type="InterPro" id="IPR050388">
    <property type="entry name" value="ABC_Ni/Peptide_Import"/>
</dbReference>
<evidence type="ECO:0000256" key="3">
    <source>
        <dbReference type="ARBA" id="ARBA00022448"/>
    </source>
</evidence>
<evidence type="ECO:0000256" key="4">
    <source>
        <dbReference type="ARBA" id="ARBA00022475"/>
    </source>
</evidence>
<accession>F0M636</accession>
<dbReference type="STRING" id="930171.Asphe3_35910"/>
<dbReference type="HOGENOM" id="CLU_000604_1_23_11"/>
<dbReference type="InterPro" id="IPR003439">
    <property type="entry name" value="ABC_transporter-like_ATP-bd"/>
</dbReference>
<dbReference type="CDD" id="cd03257">
    <property type="entry name" value="ABC_NikE_OppD_transporters"/>
    <property type="match status" value="1"/>
</dbReference>
<dbReference type="SUPFAM" id="SSF52540">
    <property type="entry name" value="P-loop containing nucleoside triphosphate hydrolases"/>
    <property type="match status" value="1"/>
</dbReference>
<evidence type="ECO:0000256" key="1">
    <source>
        <dbReference type="ARBA" id="ARBA00004202"/>
    </source>
</evidence>
<evidence type="ECO:0000256" key="6">
    <source>
        <dbReference type="ARBA" id="ARBA00022741"/>
    </source>
</evidence>
<keyword evidence="8" id="KW-1278">Translocase</keyword>
<organism evidence="11 12">
    <name type="scientific">Pseudarthrobacter phenanthrenivorans (strain DSM 18606 / JCM 16027 / LMG 23796 / Sphe3)</name>
    <name type="common">Arthrobacter phenanthrenivorans</name>
    <dbReference type="NCBI Taxonomy" id="930171"/>
    <lineage>
        <taxon>Bacteria</taxon>
        <taxon>Bacillati</taxon>
        <taxon>Actinomycetota</taxon>
        <taxon>Actinomycetes</taxon>
        <taxon>Micrococcales</taxon>
        <taxon>Micrococcaceae</taxon>
        <taxon>Pseudarthrobacter</taxon>
    </lineage>
</organism>
<dbReference type="EMBL" id="CP002379">
    <property type="protein sequence ID" value="ADX74692.1"/>
    <property type="molecule type" value="Genomic_DNA"/>
</dbReference>
<dbReference type="PANTHER" id="PTHR43297:SF14">
    <property type="entry name" value="ATPASE AAA-TYPE CORE DOMAIN-CONTAINING PROTEIN"/>
    <property type="match status" value="1"/>
</dbReference>
<dbReference type="PROSITE" id="PS50893">
    <property type="entry name" value="ABC_TRANSPORTER_2"/>
    <property type="match status" value="1"/>
</dbReference>
<dbReference type="RefSeq" id="WP_013602578.1">
    <property type="nucleotide sequence ID" value="NC_015145.1"/>
</dbReference>
<evidence type="ECO:0000256" key="7">
    <source>
        <dbReference type="ARBA" id="ARBA00022840"/>
    </source>
</evidence>
<sequence length="256" mass="26353">MHAPALTVKDLALSSGTHQLVHPLTFSVNPGESVALLGASGSGKSLTAAALCGSLPDGISATGEITLAARQGTAKAALIGQDPASSLNPFVSVGRQLALPLRRAGRNRAEAKAEAAGFLVQAGLEDPAEILARYSGELSGGQLQRVCIALALACHSTILIADEPTTALDAVTQRKVLATLGAWGAEGRSLLFITHDLAAAAALCTRALVMEAGRIVEEVPMADLLRNPQHPYTRRLVQSASRDSLLERVAGTAMAA</sequence>
<keyword evidence="3" id="KW-0813">Transport</keyword>
<comment type="subcellular location">
    <subcellularLocation>
        <location evidence="1">Cell membrane</location>
        <topology evidence="1">Peripheral membrane protein</topology>
    </subcellularLocation>
</comment>
<feature type="domain" description="ABC transporter" evidence="10">
    <location>
        <begin position="6"/>
        <end position="237"/>
    </location>
</feature>
<evidence type="ECO:0000256" key="8">
    <source>
        <dbReference type="ARBA" id="ARBA00022967"/>
    </source>
</evidence>
<evidence type="ECO:0000313" key="11">
    <source>
        <dbReference type="EMBL" id="ADX74692.1"/>
    </source>
</evidence>
<keyword evidence="9" id="KW-0472">Membrane</keyword>
<evidence type="ECO:0000256" key="2">
    <source>
        <dbReference type="ARBA" id="ARBA00005417"/>
    </source>
</evidence>
<dbReference type="Pfam" id="PF00005">
    <property type="entry name" value="ABC_tran"/>
    <property type="match status" value="1"/>
</dbReference>
<dbReference type="Proteomes" id="UP000008639">
    <property type="component" value="Chromosome"/>
</dbReference>
<dbReference type="GO" id="GO:0005886">
    <property type="term" value="C:plasma membrane"/>
    <property type="evidence" value="ECO:0007669"/>
    <property type="project" value="UniProtKB-SubCell"/>
</dbReference>
<dbReference type="eggNOG" id="COG0444">
    <property type="taxonomic scope" value="Bacteria"/>
</dbReference>
<evidence type="ECO:0000259" key="10">
    <source>
        <dbReference type="PROSITE" id="PS50893"/>
    </source>
</evidence>
<dbReference type="SMART" id="SM00382">
    <property type="entry name" value="AAA"/>
    <property type="match status" value="1"/>
</dbReference>
<protein>
    <submittedName>
        <fullName evidence="11">ABC-type dipeptide/oligopeptide/nickel transport system, ATPase component</fullName>
    </submittedName>
</protein>
<comment type="similarity">
    <text evidence="2">Belongs to the ABC transporter superfamily.</text>
</comment>
<dbReference type="KEGG" id="apn:Asphe3_35910"/>
<evidence type="ECO:0000313" key="12">
    <source>
        <dbReference type="Proteomes" id="UP000008639"/>
    </source>
</evidence>
<dbReference type="AlphaFoldDB" id="F0M636"/>
<dbReference type="InterPro" id="IPR003593">
    <property type="entry name" value="AAA+_ATPase"/>
</dbReference>
<evidence type="ECO:0000256" key="5">
    <source>
        <dbReference type="ARBA" id="ARBA00022519"/>
    </source>
</evidence>
<dbReference type="InterPro" id="IPR027417">
    <property type="entry name" value="P-loop_NTPase"/>
</dbReference>
<keyword evidence="5" id="KW-0997">Cell inner membrane</keyword>
<dbReference type="OrthoDB" id="8481147at2"/>
<dbReference type="PANTHER" id="PTHR43297">
    <property type="entry name" value="OLIGOPEPTIDE TRANSPORT ATP-BINDING PROTEIN APPD"/>
    <property type="match status" value="1"/>
</dbReference>
<dbReference type="PROSITE" id="PS00211">
    <property type="entry name" value="ABC_TRANSPORTER_1"/>
    <property type="match status" value="1"/>
</dbReference>
<dbReference type="GO" id="GO:0016887">
    <property type="term" value="F:ATP hydrolysis activity"/>
    <property type="evidence" value="ECO:0007669"/>
    <property type="project" value="InterPro"/>
</dbReference>
<dbReference type="InterPro" id="IPR017871">
    <property type="entry name" value="ABC_transporter-like_CS"/>
</dbReference>
<keyword evidence="6" id="KW-0547">Nucleotide-binding</keyword>
<keyword evidence="4" id="KW-1003">Cell membrane</keyword>
<dbReference type="GO" id="GO:0005524">
    <property type="term" value="F:ATP binding"/>
    <property type="evidence" value="ECO:0007669"/>
    <property type="project" value="UniProtKB-KW"/>
</dbReference>
<name>F0M636_PSEPM</name>
<reference evidence="11 12" key="1">
    <citation type="journal article" date="2011" name="Stand. Genomic Sci.">
        <title>Complete genome sequence of Arthrobacter phenanthrenivorans type strain (Sphe3).</title>
        <authorList>
            <person name="Kallimanis A."/>
            <person name="Labutti K.M."/>
            <person name="Lapidus A."/>
            <person name="Clum A."/>
            <person name="Lykidis A."/>
            <person name="Mavromatis K."/>
            <person name="Pagani I."/>
            <person name="Liolios K."/>
            <person name="Ivanova N."/>
            <person name="Goodwin L."/>
            <person name="Pitluck S."/>
            <person name="Chen A."/>
            <person name="Palaniappan K."/>
            <person name="Markowitz V."/>
            <person name="Bristow J."/>
            <person name="Velentzas A.D."/>
            <person name="Perisynakis A."/>
            <person name="Ouzounis C.C."/>
            <person name="Kyrpides N.C."/>
            <person name="Koukkou A.I."/>
            <person name="Drainas C."/>
        </authorList>
    </citation>
    <scope>NUCLEOTIDE SEQUENCE [LARGE SCALE GENOMIC DNA]</scope>
    <source>
        <strain evidence="12">DSM 18606 / JCM 16027 / LMG 23796 / Sphe3</strain>
    </source>
</reference>
<evidence type="ECO:0000256" key="9">
    <source>
        <dbReference type="ARBA" id="ARBA00023136"/>
    </source>
</evidence>
<proteinExistence type="inferred from homology"/>
<gene>
    <name evidence="11" type="ordered locus">Asphe3_35910</name>
</gene>